<reference evidence="1 2" key="1">
    <citation type="submission" date="2023-09" db="EMBL/GenBank/DDBJ databases">
        <authorList>
            <person name="Wang M."/>
        </authorList>
    </citation>
    <scope>NUCLEOTIDE SEQUENCE [LARGE SCALE GENOMIC DNA]</scope>
    <source>
        <strain evidence="1">GT-2023</strain>
        <tissue evidence="1">Liver</tissue>
    </source>
</reference>
<dbReference type="EMBL" id="JAYMGO010000015">
    <property type="protein sequence ID" value="KAL1260520.1"/>
    <property type="molecule type" value="Genomic_DNA"/>
</dbReference>
<dbReference type="Proteomes" id="UP001558613">
    <property type="component" value="Unassembled WGS sequence"/>
</dbReference>
<name>A0ABR3M6P7_9TELE</name>
<evidence type="ECO:0000313" key="1">
    <source>
        <dbReference type="EMBL" id="KAL1260520.1"/>
    </source>
</evidence>
<sequence>MPLAVKKEPCGMSQPCCGPSVGLSSFPLTIPDSLSPEHWNSPHTPLVGVVAMGAGCQAAKRGGDWGVLMSIGVRDRNHARSENKNEGGKQAGRKEERAKLEALASLISVVLRHMGCFLCLQALRTSRQDQCVRMSLGLPSMVMGLNAGQLMRVMGRTSIGIIGSTVV</sequence>
<comment type="caution">
    <text evidence="1">The sequence shown here is derived from an EMBL/GenBank/DDBJ whole genome shotgun (WGS) entry which is preliminary data.</text>
</comment>
<keyword evidence="2" id="KW-1185">Reference proteome</keyword>
<protein>
    <submittedName>
        <fullName evidence="1">Uncharacterized protein</fullName>
    </submittedName>
</protein>
<proteinExistence type="predicted"/>
<accession>A0ABR3M6P7</accession>
<organism evidence="1 2">
    <name type="scientific">Cirrhinus molitorella</name>
    <name type="common">mud carp</name>
    <dbReference type="NCBI Taxonomy" id="172907"/>
    <lineage>
        <taxon>Eukaryota</taxon>
        <taxon>Metazoa</taxon>
        <taxon>Chordata</taxon>
        <taxon>Craniata</taxon>
        <taxon>Vertebrata</taxon>
        <taxon>Euteleostomi</taxon>
        <taxon>Actinopterygii</taxon>
        <taxon>Neopterygii</taxon>
        <taxon>Teleostei</taxon>
        <taxon>Ostariophysi</taxon>
        <taxon>Cypriniformes</taxon>
        <taxon>Cyprinidae</taxon>
        <taxon>Labeoninae</taxon>
        <taxon>Labeonini</taxon>
        <taxon>Cirrhinus</taxon>
    </lineage>
</organism>
<gene>
    <name evidence="1" type="ORF">QQF64_008347</name>
</gene>
<evidence type="ECO:0000313" key="2">
    <source>
        <dbReference type="Proteomes" id="UP001558613"/>
    </source>
</evidence>